<dbReference type="GO" id="GO:0005829">
    <property type="term" value="C:cytosol"/>
    <property type="evidence" value="ECO:0007669"/>
    <property type="project" value="TreeGrafter"/>
</dbReference>
<sequence length="450" mass="45605" precursor="true">MRLLAAHPAEMEEVAACAVAIARALGADHAVASARASAGVRVTAREGATDTALRDARQGLTLTVYRGARAGTASTAALDAAAVRRAAEEAFALAGRVSEDPEGLPPDLDQMAADTPSPLLDAPADLDISALRAMALRGDALIRAARPGPGIGVETVAAGASSSEVATALATSTGFRRGQLATVHNIWAVALARDASGAANDSAESIDRRFDALDSIETLAARAAEGAAGRLGARAVVTHTGPVIFEARVATALVGALVAALSGASQNRGATFLPGVLGQAAAADHLDLTEDPSEPYGLASGAFDSEGVAGRRRAILNAGVVEGYFLRTRSARQLGMVSTGNADGPWNLRLSSRAPGGSLDALRRLMGRGLVVTRLMGGAADPITGNWTYAVAGSWIENGETVHAVTDVTVGGNLKDMLRAIVAVGDDTHRAGAIRTGSILIDGLRIGGLG</sequence>
<comment type="similarity">
    <text evidence="1">Belongs to the peptidase U62 family.</text>
</comment>
<dbReference type="RefSeq" id="WP_004619845.1">
    <property type="nucleotide sequence ID" value="NZ_APMP01000013.1"/>
</dbReference>
<dbReference type="InterPro" id="IPR035068">
    <property type="entry name" value="TldD/PmbA_N"/>
</dbReference>
<evidence type="ECO:0000313" key="5">
    <source>
        <dbReference type="EMBL" id="ENZ81710.1"/>
    </source>
</evidence>
<dbReference type="STRING" id="1292034.OR37_02307"/>
<dbReference type="Gene3D" id="3.30.2290.10">
    <property type="entry name" value="PmbA/TldD superfamily"/>
    <property type="match status" value="1"/>
</dbReference>
<dbReference type="InterPro" id="IPR047657">
    <property type="entry name" value="PmbA"/>
</dbReference>
<evidence type="ECO:0000259" key="3">
    <source>
        <dbReference type="Pfam" id="PF19289"/>
    </source>
</evidence>
<feature type="domain" description="Metalloprotease TldD/E C-terminal" evidence="3">
    <location>
        <begin position="240"/>
        <end position="448"/>
    </location>
</feature>
<dbReference type="Pfam" id="PF19289">
    <property type="entry name" value="PmbA_TldD_3rd"/>
    <property type="match status" value="1"/>
</dbReference>
<dbReference type="InterPro" id="IPR036059">
    <property type="entry name" value="TldD/PmbA_sf"/>
</dbReference>
<dbReference type="Pfam" id="PF01523">
    <property type="entry name" value="PmbA_TldD_1st"/>
    <property type="match status" value="1"/>
</dbReference>
<dbReference type="InterPro" id="IPR002510">
    <property type="entry name" value="Metalloprtase-TldD/E_N"/>
</dbReference>
<dbReference type="EMBL" id="APMP01000013">
    <property type="protein sequence ID" value="ENZ81710.1"/>
    <property type="molecule type" value="Genomic_DNA"/>
</dbReference>
<gene>
    <name evidence="5" type="ORF">OR37_02307</name>
</gene>
<dbReference type="OrthoDB" id="9803618at2"/>
<protein>
    <submittedName>
        <fullName evidence="5">Putative Zn-dependent protease-like protein</fullName>
    </submittedName>
</protein>
<dbReference type="PATRIC" id="fig|1292034.3.peg.2292"/>
<keyword evidence="5" id="KW-0378">Hydrolase</keyword>
<evidence type="ECO:0000259" key="4">
    <source>
        <dbReference type="Pfam" id="PF19290"/>
    </source>
</evidence>
<feature type="domain" description="Metalloprotease TldD/E N-terminal" evidence="2">
    <location>
        <begin position="36"/>
        <end position="94"/>
    </location>
</feature>
<dbReference type="InterPro" id="IPR045570">
    <property type="entry name" value="Metalloprtase-TldD/E_cen_dom"/>
</dbReference>
<name>R0CZR1_CAUVI</name>
<evidence type="ECO:0000259" key="2">
    <source>
        <dbReference type="Pfam" id="PF01523"/>
    </source>
</evidence>
<keyword evidence="6" id="KW-1185">Reference proteome</keyword>
<keyword evidence="5" id="KW-0645">Protease</keyword>
<proteinExistence type="inferred from homology"/>
<dbReference type="eggNOG" id="COG0312">
    <property type="taxonomic scope" value="Bacteria"/>
</dbReference>
<dbReference type="Proteomes" id="UP000013063">
    <property type="component" value="Unassembled WGS sequence"/>
</dbReference>
<organism evidence="5 6">
    <name type="scientific">Caulobacter vibrioides OR37</name>
    <dbReference type="NCBI Taxonomy" id="1292034"/>
    <lineage>
        <taxon>Bacteria</taxon>
        <taxon>Pseudomonadati</taxon>
        <taxon>Pseudomonadota</taxon>
        <taxon>Alphaproteobacteria</taxon>
        <taxon>Caulobacterales</taxon>
        <taxon>Caulobacteraceae</taxon>
        <taxon>Caulobacter</taxon>
    </lineage>
</organism>
<dbReference type="PANTHER" id="PTHR43421">
    <property type="entry name" value="METALLOPROTEASE PMBA"/>
    <property type="match status" value="1"/>
</dbReference>
<dbReference type="GO" id="GO:0006508">
    <property type="term" value="P:proteolysis"/>
    <property type="evidence" value="ECO:0007669"/>
    <property type="project" value="UniProtKB-KW"/>
</dbReference>
<dbReference type="PANTHER" id="PTHR43421:SF1">
    <property type="entry name" value="METALLOPROTEASE PMBA"/>
    <property type="match status" value="1"/>
</dbReference>
<dbReference type="InterPro" id="IPR045569">
    <property type="entry name" value="Metalloprtase-TldD/E_C"/>
</dbReference>
<dbReference type="AlphaFoldDB" id="R0CZR1"/>
<dbReference type="Pfam" id="PF19290">
    <property type="entry name" value="PmbA_TldD_2nd"/>
    <property type="match status" value="1"/>
</dbReference>
<feature type="domain" description="Metalloprotease TldD/E central" evidence="4">
    <location>
        <begin position="123"/>
        <end position="230"/>
    </location>
</feature>
<evidence type="ECO:0000256" key="1">
    <source>
        <dbReference type="ARBA" id="ARBA00005836"/>
    </source>
</evidence>
<evidence type="ECO:0000313" key="6">
    <source>
        <dbReference type="Proteomes" id="UP000013063"/>
    </source>
</evidence>
<comment type="caution">
    <text evidence="5">The sequence shown here is derived from an EMBL/GenBank/DDBJ whole genome shotgun (WGS) entry which is preliminary data.</text>
</comment>
<accession>R0CZR1</accession>
<dbReference type="SUPFAM" id="SSF111283">
    <property type="entry name" value="Putative modulator of DNA gyrase, PmbA/TldD"/>
    <property type="match status" value="1"/>
</dbReference>
<dbReference type="GO" id="GO:0008237">
    <property type="term" value="F:metallopeptidase activity"/>
    <property type="evidence" value="ECO:0007669"/>
    <property type="project" value="InterPro"/>
</dbReference>
<reference evidence="5 6" key="1">
    <citation type="journal article" date="2013" name="Genome Announc.">
        <title>Draft Genome Sequence for Caulobacter sp. Strain OR37, a Bacterium Tolerant to Heavy Metals.</title>
        <authorList>
            <person name="Utturkar S.M."/>
            <person name="Bollmann A."/>
            <person name="Brzoska R.M."/>
            <person name="Klingeman D.M."/>
            <person name="Epstein S.E."/>
            <person name="Palumbo A.V."/>
            <person name="Brown S.D."/>
        </authorList>
    </citation>
    <scope>NUCLEOTIDE SEQUENCE [LARGE SCALE GENOMIC DNA]</scope>
    <source>
        <strain evidence="5 6">OR37</strain>
    </source>
</reference>